<evidence type="ECO:0000313" key="4">
    <source>
        <dbReference type="EMBL" id="CAD7637481.1"/>
    </source>
</evidence>
<evidence type="ECO:0000313" key="5">
    <source>
        <dbReference type="Proteomes" id="UP000728032"/>
    </source>
</evidence>
<accession>A0A7R9QAD0</accession>
<dbReference type="AlphaFoldDB" id="A0A7R9QAD0"/>
<reference evidence="4" key="1">
    <citation type="submission" date="2020-11" db="EMBL/GenBank/DDBJ databases">
        <authorList>
            <person name="Tran Van P."/>
        </authorList>
    </citation>
    <scope>NUCLEOTIDE SEQUENCE</scope>
</reference>
<dbReference type="Pfam" id="PF00149">
    <property type="entry name" value="Metallophos"/>
    <property type="match status" value="1"/>
</dbReference>
<dbReference type="PANTHER" id="PTHR45867">
    <property type="entry name" value="PURPLE ACID PHOSPHATASE"/>
    <property type="match status" value="1"/>
</dbReference>
<name>A0A7R9QAD0_9ACAR</name>
<dbReference type="CDD" id="cd00839">
    <property type="entry name" value="MPP_PAPs"/>
    <property type="match status" value="1"/>
</dbReference>
<dbReference type="SUPFAM" id="SSF56300">
    <property type="entry name" value="Metallo-dependent phosphatases"/>
    <property type="match status" value="1"/>
</dbReference>
<dbReference type="EMBL" id="OC914915">
    <property type="protein sequence ID" value="CAD7637481.1"/>
    <property type="molecule type" value="Genomic_DNA"/>
</dbReference>
<feature type="domain" description="Purple acid phosphatase C-terminal" evidence="3">
    <location>
        <begin position="297"/>
        <end position="344"/>
    </location>
</feature>
<dbReference type="Pfam" id="PF14008">
    <property type="entry name" value="Metallophos_C"/>
    <property type="match status" value="1"/>
</dbReference>
<evidence type="ECO:0008006" key="6">
    <source>
        <dbReference type="Google" id="ProtNLM"/>
    </source>
</evidence>
<sequence length="370" mass="42989">MYRVYDCKEHNYTNDRTQAIPTIKKLSPQKQIHIAIGEYRVGSPQSWSEEHSFKTMRTDANWVPKVVIFGDMGWIKGYSIPNLQKMAEKYAMDLVIHIGDIAYELYTFKGTLGDGFLKAIEPIATRVPYMVIPGNHEYYCYRDQDLGYNYKRRFKMPQNTDNEYYTMKVGKALFVAFSTEYYFRIENGSNEKVLKQKLWLERVLTEANLPHNRAKQPWIIGLGHRSLYCSTTDSSCINGMTIDTGDTKTKMIELEEILHRQGVDIAFWGHYHYYDRFYPVYNRTMQNSSNPYVNPFSTVHILSGAAGMDGDPTPERFVDPPPLWSAFRTIEFGYSVMNVVNDSHPQKPIDSIWIVQHNHQTRTSDNKCSV</sequence>
<keyword evidence="1" id="KW-0325">Glycoprotein</keyword>
<dbReference type="EMBL" id="CAJPVJ010000090">
    <property type="protein sequence ID" value="CAG2160625.1"/>
    <property type="molecule type" value="Genomic_DNA"/>
</dbReference>
<feature type="domain" description="Calcineurin-like phosphoesterase" evidence="2">
    <location>
        <begin position="65"/>
        <end position="274"/>
    </location>
</feature>
<evidence type="ECO:0000259" key="2">
    <source>
        <dbReference type="Pfam" id="PF00149"/>
    </source>
</evidence>
<keyword evidence="5" id="KW-1185">Reference proteome</keyword>
<evidence type="ECO:0000259" key="3">
    <source>
        <dbReference type="Pfam" id="PF14008"/>
    </source>
</evidence>
<dbReference type="PANTHER" id="PTHR45867:SF10">
    <property type="entry name" value="PURPLE ACID PHOSPHATASE"/>
    <property type="match status" value="1"/>
</dbReference>
<dbReference type="Gene3D" id="3.60.21.10">
    <property type="match status" value="1"/>
</dbReference>
<dbReference type="InterPro" id="IPR029052">
    <property type="entry name" value="Metallo-depent_PP-like"/>
</dbReference>
<dbReference type="Proteomes" id="UP000728032">
    <property type="component" value="Unassembled WGS sequence"/>
</dbReference>
<evidence type="ECO:0000256" key="1">
    <source>
        <dbReference type="ARBA" id="ARBA00023180"/>
    </source>
</evidence>
<gene>
    <name evidence="4" type="ORF">ONB1V03_LOCUS839</name>
</gene>
<dbReference type="OrthoDB" id="6477514at2759"/>
<organism evidence="4">
    <name type="scientific">Oppiella nova</name>
    <dbReference type="NCBI Taxonomy" id="334625"/>
    <lineage>
        <taxon>Eukaryota</taxon>
        <taxon>Metazoa</taxon>
        <taxon>Ecdysozoa</taxon>
        <taxon>Arthropoda</taxon>
        <taxon>Chelicerata</taxon>
        <taxon>Arachnida</taxon>
        <taxon>Acari</taxon>
        <taxon>Acariformes</taxon>
        <taxon>Sarcoptiformes</taxon>
        <taxon>Oribatida</taxon>
        <taxon>Brachypylina</taxon>
        <taxon>Oppioidea</taxon>
        <taxon>Oppiidae</taxon>
        <taxon>Oppiella</taxon>
    </lineage>
</organism>
<dbReference type="InterPro" id="IPR004843">
    <property type="entry name" value="Calcineurin-like_PHP"/>
</dbReference>
<protein>
    <recommendedName>
        <fullName evidence="6">Purple acid phosphatase</fullName>
    </recommendedName>
</protein>
<dbReference type="InterPro" id="IPR025733">
    <property type="entry name" value="PAPs_C"/>
</dbReference>
<dbReference type="InterPro" id="IPR041792">
    <property type="entry name" value="MPP_PAP"/>
</dbReference>
<dbReference type="GO" id="GO:0016787">
    <property type="term" value="F:hydrolase activity"/>
    <property type="evidence" value="ECO:0007669"/>
    <property type="project" value="InterPro"/>
</dbReference>
<proteinExistence type="predicted"/>